<dbReference type="Pfam" id="PF00990">
    <property type="entry name" value="GGDEF"/>
    <property type="match status" value="1"/>
</dbReference>
<dbReference type="SUPFAM" id="SSF141868">
    <property type="entry name" value="EAL domain-like"/>
    <property type="match status" value="1"/>
</dbReference>
<evidence type="ECO:0000259" key="3">
    <source>
        <dbReference type="PROSITE" id="PS50887"/>
    </source>
</evidence>
<dbReference type="CDD" id="cd01949">
    <property type="entry name" value="GGDEF"/>
    <property type="match status" value="1"/>
</dbReference>
<dbReference type="CDD" id="cd01948">
    <property type="entry name" value="EAL"/>
    <property type="match status" value="1"/>
</dbReference>
<dbReference type="InterPro" id="IPR052155">
    <property type="entry name" value="Biofilm_reg_signaling"/>
</dbReference>
<proteinExistence type="predicted"/>
<dbReference type="PANTHER" id="PTHR44757:SF2">
    <property type="entry name" value="BIOFILM ARCHITECTURE MAINTENANCE PROTEIN MBAA"/>
    <property type="match status" value="1"/>
</dbReference>
<dbReference type="EMBL" id="CALBWS010000029">
    <property type="protein sequence ID" value="CAH2716588.1"/>
    <property type="molecule type" value="Genomic_DNA"/>
</dbReference>
<dbReference type="InterPro" id="IPR013655">
    <property type="entry name" value="PAS_fold_3"/>
</dbReference>
<dbReference type="NCBIfam" id="TIGR00254">
    <property type="entry name" value="GGDEF"/>
    <property type="match status" value="1"/>
</dbReference>
<evidence type="ECO:0000313" key="5">
    <source>
        <dbReference type="Proteomes" id="UP000838308"/>
    </source>
</evidence>
<dbReference type="InterPro" id="IPR035919">
    <property type="entry name" value="EAL_sf"/>
</dbReference>
<dbReference type="InterPro" id="IPR043128">
    <property type="entry name" value="Rev_trsase/Diguanyl_cyclase"/>
</dbReference>
<dbReference type="PROSITE" id="PS50887">
    <property type="entry name" value="GGDEF"/>
    <property type="match status" value="1"/>
</dbReference>
<evidence type="ECO:0000313" key="4">
    <source>
        <dbReference type="EMBL" id="CAH2716588.1"/>
    </source>
</evidence>
<dbReference type="Gene3D" id="3.30.70.270">
    <property type="match status" value="1"/>
</dbReference>
<evidence type="ECO:0000259" key="2">
    <source>
        <dbReference type="PROSITE" id="PS50883"/>
    </source>
</evidence>
<dbReference type="Gene3D" id="3.20.20.450">
    <property type="entry name" value="EAL domain"/>
    <property type="match status" value="1"/>
</dbReference>
<dbReference type="InterPro" id="IPR035965">
    <property type="entry name" value="PAS-like_dom_sf"/>
</dbReference>
<dbReference type="InterPro" id="IPR000700">
    <property type="entry name" value="PAS-assoc_C"/>
</dbReference>
<feature type="domain" description="GGDEF" evidence="3">
    <location>
        <begin position="426"/>
        <end position="559"/>
    </location>
</feature>
<comment type="caution">
    <text evidence="4">The sequence shown here is derived from an EMBL/GenBank/DDBJ whole genome shotgun (WGS) entry which is preliminary data.</text>
</comment>
<dbReference type="Pfam" id="PF08447">
    <property type="entry name" value="PAS_3"/>
    <property type="match status" value="2"/>
</dbReference>
<name>A0ABN8KW59_9BACI</name>
<dbReference type="NCBIfam" id="TIGR00229">
    <property type="entry name" value="sensory_box"/>
    <property type="match status" value="3"/>
</dbReference>
<dbReference type="SMART" id="SM00086">
    <property type="entry name" value="PAC"/>
    <property type="match status" value="3"/>
</dbReference>
<feature type="domain" description="EAL" evidence="2">
    <location>
        <begin position="568"/>
        <end position="822"/>
    </location>
</feature>
<dbReference type="PANTHER" id="PTHR44757">
    <property type="entry name" value="DIGUANYLATE CYCLASE DGCP"/>
    <property type="match status" value="1"/>
</dbReference>
<reference evidence="4" key="1">
    <citation type="submission" date="2022-04" db="EMBL/GenBank/DDBJ databases">
        <authorList>
            <person name="Criscuolo A."/>
        </authorList>
    </citation>
    <scope>NUCLEOTIDE SEQUENCE</scope>
    <source>
        <strain evidence="4">CIP111895</strain>
    </source>
</reference>
<dbReference type="InterPro" id="IPR001633">
    <property type="entry name" value="EAL_dom"/>
</dbReference>
<dbReference type="Gene3D" id="3.30.450.20">
    <property type="entry name" value="PAS domain"/>
    <property type="match status" value="3"/>
</dbReference>
<evidence type="ECO:0000259" key="1">
    <source>
        <dbReference type="PROSITE" id="PS50113"/>
    </source>
</evidence>
<feature type="domain" description="PAC" evidence="1">
    <location>
        <begin position="342"/>
        <end position="394"/>
    </location>
</feature>
<accession>A0ABN8KW59</accession>
<dbReference type="InterPro" id="IPR001610">
    <property type="entry name" value="PAC"/>
</dbReference>
<dbReference type="CDD" id="cd00130">
    <property type="entry name" value="PAS"/>
    <property type="match status" value="3"/>
</dbReference>
<dbReference type="InterPro" id="IPR029787">
    <property type="entry name" value="Nucleotide_cyclase"/>
</dbReference>
<gene>
    <name evidence="4" type="ORF">BACCIP111895_03775</name>
</gene>
<evidence type="ECO:0008006" key="6">
    <source>
        <dbReference type="Google" id="ProtNLM"/>
    </source>
</evidence>
<dbReference type="InterPro" id="IPR000160">
    <property type="entry name" value="GGDEF_dom"/>
</dbReference>
<dbReference type="InterPro" id="IPR000014">
    <property type="entry name" value="PAS"/>
</dbReference>
<dbReference type="SUPFAM" id="SSF55785">
    <property type="entry name" value="PYP-like sensor domain (PAS domain)"/>
    <property type="match status" value="3"/>
</dbReference>
<dbReference type="Pfam" id="PF13426">
    <property type="entry name" value="PAS_9"/>
    <property type="match status" value="1"/>
</dbReference>
<dbReference type="Pfam" id="PF00563">
    <property type="entry name" value="EAL"/>
    <property type="match status" value="1"/>
</dbReference>
<feature type="domain" description="PAC" evidence="1">
    <location>
        <begin position="216"/>
        <end position="268"/>
    </location>
</feature>
<dbReference type="Pfam" id="PF07238">
    <property type="entry name" value="PilZ"/>
    <property type="match status" value="1"/>
</dbReference>
<dbReference type="RefSeq" id="WP_248736840.1">
    <property type="nucleotide sequence ID" value="NZ_CALBWS010000029.1"/>
</dbReference>
<dbReference type="SMART" id="SM00091">
    <property type="entry name" value="PAS"/>
    <property type="match status" value="2"/>
</dbReference>
<dbReference type="InterPro" id="IPR009875">
    <property type="entry name" value="PilZ_domain"/>
</dbReference>
<dbReference type="Proteomes" id="UP000838308">
    <property type="component" value="Unassembled WGS sequence"/>
</dbReference>
<keyword evidence="5" id="KW-1185">Reference proteome</keyword>
<dbReference type="PROSITE" id="PS50883">
    <property type="entry name" value="EAL"/>
    <property type="match status" value="1"/>
</dbReference>
<dbReference type="SMART" id="SM00052">
    <property type="entry name" value="EAL"/>
    <property type="match status" value="1"/>
</dbReference>
<organism evidence="4 5">
    <name type="scientific">Neobacillus rhizosphaerae</name>
    <dbReference type="NCBI Taxonomy" id="2880965"/>
    <lineage>
        <taxon>Bacteria</taxon>
        <taxon>Bacillati</taxon>
        <taxon>Bacillota</taxon>
        <taxon>Bacilli</taxon>
        <taxon>Bacillales</taxon>
        <taxon>Bacillaceae</taxon>
        <taxon>Neobacillus</taxon>
    </lineage>
</organism>
<protein>
    <recommendedName>
        <fullName evidence="6">PAS domain S-box protein</fullName>
    </recommendedName>
</protein>
<dbReference type="SMART" id="SM00267">
    <property type="entry name" value="GGDEF"/>
    <property type="match status" value="1"/>
</dbReference>
<sequence>MKRLFKTTIEQLIHPIASKGAIHPEIYDHLNAIIKLDMDGNLISYNHAFAKQYGYIEQDFTKPFLDVFIKYETIVEKQFFEKALLGMRQKFNALGRCKNGKTIDINVTLIPIKTNAGMDIYVIVKNITEYKAQEEELLRFKKHKDTFNALENICNFHYDAINDRHYFSKQFPVIFGINGRKKDFLTLNQLLQYVHSDDRNRVKNTIEKALSDRTGYQIEYRLLRRDKTVRYLYEHGEILLDKKGNLDGLIGFIQDITSSKISDHVSEKEKQLNQLYSNPDVGIWSTNVQSGQCLNSSKGSEKISGYSTEDFNNGILWTSIIYPEDLPHYLEGQQKLEAGNILHHQYRIIHKNGDIRWVQEYAIPTLDADGKLIQLNGLSTDITEQKVLNEKVKYLSDYDYLTKLPNRQKFYEKLQQLTDEYANSNQKFAIMIFDMDRFKYVNDTLGHQIGDELLIQISERLSTHLTSDDMLSRHGGDEFIVLIGKMGSIESLKEKADQMIESLKEPFYIKDFQLYVTASVGISTYPYNGVSSIELLRNAELALYNSQKSGKNNYKIISHSSSIQSYKAFSIGRDLKKAIKNNEMTLFYQPRVDAHSNQIISAEALIRWNHPEWGIISPHEFLTIAEEIGLITEIDDWVLKEVCNQIKKWKIEQHQTVPISINISAVHFTKPDWPSAVAKVIREAGIHPDDLEFEITESLFLNNKKMVKNTIYSLKELGIKIALDDFGTGYSSLAYLTKFPFDVIKIDKSFIRNMDQGDRDLFITKSIIYMAKGLQIKVVAEGVETIQQLEILQKEQCDEIQGYLFSHPVPTDEFEPILQKKTLPPMDPKLKAKQNKRKHDRLHFPYPLAADMRLISIAGRSMQLGKSNVLIEDMSIGGLRYVSNLRLPVRGDVQFEFKTEILGKPLQLNGSIVWKEEINEGLIEYGIMFIMGEDEQTSLASLLDTFNELLNNSSSLPPYKLVKEDKYQYFKQLNSDQT</sequence>
<dbReference type="PROSITE" id="PS50113">
    <property type="entry name" value="PAC"/>
    <property type="match status" value="2"/>
</dbReference>
<dbReference type="SUPFAM" id="SSF55073">
    <property type="entry name" value="Nucleotide cyclase"/>
    <property type="match status" value="1"/>
</dbReference>